<dbReference type="SUPFAM" id="SSF53474">
    <property type="entry name" value="alpha/beta-Hydrolases"/>
    <property type="match status" value="1"/>
</dbReference>
<dbReference type="EMBL" id="JSAN01000148">
    <property type="protein sequence ID" value="KIC70751.1"/>
    <property type="molecule type" value="Genomic_DNA"/>
</dbReference>
<proteinExistence type="predicted"/>
<dbReference type="PATRIC" id="fig|362787.3.peg.2040"/>
<dbReference type="Proteomes" id="UP000031465">
    <property type="component" value="Unassembled WGS sequence"/>
</dbReference>
<evidence type="ECO:0000313" key="2">
    <source>
        <dbReference type="EMBL" id="KIC70751.1"/>
    </source>
</evidence>
<comment type="caution">
    <text evidence="2">The sequence shown here is derived from an EMBL/GenBank/DDBJ whole genome shotgun (WGS) entry which is preliminary data.</text>
</comment>
<dbReference type="InterPro" id="IPR010297">
    <property type="entry name" value="DUF900_hydrolase"/>
</dbReference>
<protein>
    <submittedName>
        <fullName evidence="2">Uncharacterized protein</fullName>
    </submittedName>
</protein>
<name>A0A0C1JJI8_9BACT</name>
<evidence type="ECO:0000256" key="1">
    <source>
        <dbReference type="SAM" id="MobiDB-lite"/>
    </source>
</evidence>
<dbReference type="Pfam" id="PF05990">
    <property type="entry name" value="DUF900"/>
    <property type="match status" value="1"/>
</dbReference>
<feature type="region of interest" description="Disordered" evidence="1">
    <location>
        <begin position="88"/>
        <end position="116"/>
    </location>
</feature>
<evidence type="ECO:0000313" key="3">
    <source>
        <dbReference type="Proteomes" id="UP000031465"/>
    </source>
</evidence>
<feature type="compositionally biased region" description="Polar residues" evidence="1">
    <location>
        <begin position="88"/>
        <end position="99"/>
    </location>
</feature>
<organism evidence="2 3">
    <name type="scientific">Candidatus Protochlamydia amoebophila</name>
    <dbReference type="NCBI Taxonomy" id="362787"/>
    <lineage>
        <taxon>Bacteria</taxon>
        <taxon>Pseudomonadati</taxon>
        <taxon>Chlamydiota</taxon>
        <taxon>Chlamydiia</taxon>
        <taxon>Parachlamydiales</taxon>
        <taxon>Parachlamydiaceae</taxon>
        <taxon>Candidatus Protochlamydia</taxon>
    </lineage>
</organism>
<dbReference type="AlphaFoldDB" id="A0A0C1JJI8"/>
<reference evidence="2 3" key="1">
    <citation type="journal article" date="2014" name="Mol. Biol. Evol.">
        <title>Massive expansion of Ubiquitination-related gene families within the Chlamydiae.</title>
        <authorList>
            <person name="Domman D."/>
            <person name="Collingro A."/>
            <person name="Lagkouvardos I."/>
            <person name="Gehre L."/>
            <person name="Weinmaier T."/>
            <person name="Rattei T."/>
            <person name="Subtil A."/>
            <person name="Horn M."/>
        </authorList>
    </citation>
    <scope>NUCLEOTIDE SEQUENCE [LARGE SCALE GENOMIC DNA]</scope>
    <source>
        <strain evidence="2 3">EI2</strain>
    </source>
</reference>
<dbReference type="InterPro" id="IPR029058">
    <property type="entry name" value="AB_hydrolase_fold"/>
</dbReference>
<gene>
    <name evidence="2" type="ORF">DB44_GC00010</name>
</gene>
<sequence>MNSSITGSDSNPLFHVNEVSVVNPLFPPVGYESSDSNPLFHKSGHSDLDNEKDLHIKMMAASVTMDLHTSPICLKSGKKVYLLSQKASTNDENSQSNPLTHKYNYPYLDSDSDSDSDSEQELYLISDRMNFTDRHKFSPETQIMKAGLISSIVQIYLEENIQTYKDFKLKNFSNRKILILIHGFTVKYEDALKTLRSVSDKVGDRYDAVIGYLYPACAKFYQYRQAKENGLYVAEERLPEILHSIQSVAEQVDIVAHSMGTIVAMHALNQSASPKIDNLFLLGGAVEEKSIFECDGQGCTTLKRALSNAKKIYVLYSCNDAVLPWLHIFNSTQTLGRPDKVIQQKPIAKNVCLINTSSVVKDHSAYFQCQEVFKFFKLIIYHDAHSTSMVGTSFSLTFKEVTSSEPIVCSKGINNAITGGFSKKFVAFKFGRKKASSKD</sequence>
<dbReference type="Gene3D" id="3.40.50.1820">
    <property type="entry name" value="alpha/beta hydrolase"/>
    <property type="match status" value="1"/>
</dbReference>
<dbReference type="RefSeq" id="WP_039360887.1">
    <property type="nucleotide sequence ID" value="NZ_JSAN01000148.1"/>
</dbReference>
<accession>A0A0C1JJI8</accession>